<dbReference type="RefSeq" id="WP_065971511.1">
    <property type="nucleotide sequence ID" value="NZ_CP080624.1"/>
</dbReference>
<evidence type="ECO:0000313" key="2">
    <source>
        <dbReference type="Proteomes" id="UP000253250"/>
    </source>
</evidence>
<accession>A0A1C2FZC5</accession>
<evidence type="ECO:0000313" key="1">
    <source>
        <dbReference type="EMBL" id="RCN57054.1"/>
    </source>
</evidence>
<dbReference type="Proteomes" id="UP000253250">
    <property type="component" value="Unassembled WGS sequence"/>
</dbReference>
<protein>
    <submittedName>
        <fullName evidence="1">Uncharacterized protein</fullName>
    </submittedName>
</protein>
<proteinExistence type="predicted"/>
<dbReference type="EMBL" id="PSYR01000002">
    <property type="protein sequence ID" value="RCN57054.1"/>
    <property type="molecule type" value="Genomic_DNA"/>
</dbReference>
<comment type="caution">
    <text evidence="1">The sequence shown here is derived from an EMBL/GenBank/DDBJ whole genome shotgun (WGS) entry which is preliminary data.</text>
</comment>
<reference evidence="1 2" key="1">
    <citation type="submission" date="2018-02" db="EMBL/GenBank/DDBJ databases">
        <title>Insights into the biology of acidophilic members of the Acidiferrobacteraceae family derived from comparative genomic analyses.</title>
        <authorList>
            <person name="Issotta F."/>
            <person name="Thyssen C."/>
            <person name="Mena C."/>
            <person name="Moya A."/>
            <person name="Bellenberg S."/>
            <person name="Sproer C."/>
            <person name="Covarrubias P.C."/>
            <person name="Sand W."/>
            <person name="Quatrini R."/>
            <person name="Vera M."/>
        </authorList>
    </citation>
    <scope>NUCLEOTIDE SEQUENCE [LARGE SCALE GENOMIC DNA]</scope>
    <source>
        <strain evidence="2">m-1</strain>
    </source>
</reference>
<dbReference type="STRING" id="163359.A9R16_15405"/>
<name>A0A1C2FZC5_9GAMM</name>
<dbReference type="OrthoDB" id="6717649at2"/>
<sequence>MRALLKLFLDIGFLVGRPQDLPASRALLVLAAVLALATNYAVDTGFSHDIQRLGFAVAQTSLLGLWIAAFIAIRRLWVRYAQTMTAVYGSNVLINLVTWPLSFGHGFGALGSEILAIVLAVWFTAIVTKILWHALELPLPLSALMTLTGIFVSGWILITLFPLPKS</sequence>
<gene>
    <name evidence="1" type="ORF">C4900_15160</name>
</gene>
<keyword evidence="2" id="KW-1185">Reference proteome</keyword>
<dbReference type="AlphaFoldDB" id="A0A1C2FZC5"/>
<organism evidence="1 2">
    <name type="scientific">Acidiferrobacter thiooxydans</name>
    <dbReference type="NCBI Taxonomy" id="163359"/>
    <lineage>
        <taxon>Bacteria</taxon>
        <taxon>Pseudomonadati</taxon>
        <taxon>Pseudomonadota</taxon>
        <taxon>Gammaproteobacteria</taxon>
        <taxon>Acidiferrobacterales</taxon>
        <taxon>Acidiferrobacteraceae</taxon>
        <taxon>Acidiferrobacter</taxon>
    </lineage>
</organism>